<feature type="transmembrane region" description="Helical" evidence="7">
    <location>
        <begin position="34"/>
        <end position="52"/>
    </location>
</feature>
<evidence type="ECO:0000259" key="8">
    <source>
        <dbReference type="Pfam" id="PF25917"/>
    </source>
</evidence>
<dbReference type="AlphaFoldDB" id="B9Z2C8"/>
<dbReference type="eggNOG" id="COG1566">
    <property type="taxonomic scope" value="Bacteria"/>
</dbReference>
<dbReference type="GO" id="GO:0016020">
    <property type="term" value="C:membrane"/>
    <property type="evidence" value="ECO:0007669"/>
    <property type="project" value="UniProtKB-SubCell"/>
</dbReference>
<dbReference type="PANTHER" id="PTHR30386:SF26">
    <property type="entry name" value="TRANSPORT PROTEIN COMB"/>
    <property type="match status" value="1"/>
</dbReference>
<dbReference type="Pfam" id="PF25917">
    <property type="entry name" value="BSH_RND"/>
    <property type="match status" value="1"/>
</dbReference>
<keyword evidence="4 7" id="KW-0472">Membrane</keyword>
<dbReference type="InterPro" id="IPR050739">
    <property type="entry name" value="MFP"/>
</dbReference>
<evidence type="ECO:0000256" key="4">
    <source>
        <dbReference type="ARBA" id="ARBA00023136"/>
    </source>
</evidence>
<organism evidence="10 11">
    <name type="scientific">Pseudogulbenkiania ferrooxidans 2002</name>
    <dbReference type="NCBI Taxonomy" id="279714"/>
    <lineage>
        <taxon>Bacteria</taxon>
        <taxon>Pseudomonadati</taxon>
        <taxon>Pseudomonadota</taxon>
        <taxon>Betaproteobacteria</taxon>
        <taxon>Neisseriales</taxon>
        <taxon>Chromobacteriaceae</taxon>
        <taxon>Pseudogulbenkiania</taxon>
    </lineage>
</organism>
<dbReference type="EMBL" id="ACIS01000004">
    <property type="protein sequence ID" value="EEG08731.1"/>
    <property type="molecule type" value="Genomic_DNA"/>
</dbReference>
<dbReference type="SUPFAM" id="SSF111369">
    <property type="entry name" value="HlyD-like secretion proteins"/>
    <property type="match status" value="2"/>
</dbReference>
<evidence type="ECO:0000313" key="10">
    <source>
        <dbReference type="EMBL" id="EEG08731.1"/>
    </source>
</evidence>
<dbReference type="Gene3D" id="2.40.30.170">
    <property type="match status" value="1"/>
</dbReference>
<name>B9Z2C8_9NEIS</name>
<reference evidence="10 11" key="1">
    <citation type="submission" date="2009-02" db="EMBL/GenBank/DDBJ databases">
        <title>Sequencing of the draft genome and assembly of Lutiella nitroferrum 2002.</title>
        <authorList>
            <consortium name="US DOE Joint Genome Institute (JGI-PGF)"/>
            <person name="Lucas S."/>
            <person name="Copeland A."/>
            <person name="Lapidus A."/>
            <person name="Glavina del Rio T."/>
            <person name="Tice H."/>
            <person name="Bruce D."/>
            <person name="Goodwin L."/>
            <person name="Pitluck S."/>
            <person name="Larimer F."/>
            <person name="Land M.L."/>
            <person name="Hauser L."/>
            <person name="Coates J.D."/>
        </authorList>
    </citation>
    <scope>NUCLEOTIDE SEQUENCE [LARGE SCALE GENOMIC DNA]</scope>
    <source>
        <strain evidence="10 11">2002</strain>
    </source>
</reference>
<comment type="subcellular location">
    <subcellularLocation>
        <location evidence="1">Membrane</location>
        <topology evidence="1">Single-pass membrane protein</topology>
    </subcellularLocation>
</comment>
<feature type="region of interest" description="Disordered" evidence="6">
    <location>
        <begin position="1"/>
        <end position="26"/>
    </location>
</feature>
<dbReference type="PANTHER" id="PTHR30386">
    <property type="entry name" value="MEMBRANE FUSION SUBUNIT OF EMRAB-TOLC MULTIDRUG EFFLUX PUMP"/>
    <property type="match status" value="1"/>
</dbReference>
<keyword evidence="3 7" id="KW-1133">Transmembrane helix</keyword>
<feature type="coiled-coil region" evidence="5">
    <location>
        <begin position="102"/>
        <end position="150"/>
    </location>
</feature>
<accession>B9Z2C8</accession>
<evidence type="ECO:0000256" key="7">
    <source>
        <dbReference type="SAM" id="Phobius"/>
    </source>
</evidence>
<proteinExistence type="predicted"/>
<evidence type="ECO:0000313" key="11">
    <source>
        <dbReference type="Proteomes" id="UP000003165"/>
    </source>
</evidence>
<gene>
    <name evidence="10" type="ORF">FuraDRAFT_1491</name>
</gene>
<dbReference type="Gene3D" id="2.40.50.100">
    <property type="match status" value="1"/>
</dbReference>
<dbReference type="RefSeq" id="WP_008953511.1">
    <property type="nucleotide sequence ID" value="NZ_ACIS01000004.1"/>
</dbReference>
<dbReference type="InterPro" id="IPR058625">
    <property type="entry name" value="MdtA-like_BSH"/>
</dbReference>
<dbReference type="Proteomes" id="UP000003165">
    <property type="component" value="Unassembled WGS sequence"/>
</dbReference>
<sequence>MTNKTELSPGSPLPTGQAPSHPAASGRGARKGRLILALILLATAAVAGRMWWRSHYFEETDNAYLAGHVSTISPRIAGVVHQVLVSDNQLVRAGDPLLELDAADQEVKIAQIKAQIAQTDEQVRQIAEQLEQARAEAQAAQALVARAAAQFQRNDAEAKRVSALHDVQLKSVSKSELEGAIAARDSAAAEAQAQQFQAKAASAKSGSVAAARAAALAQKKVLAAQLRDAELQLKYTRIVAPVDGRIGKKSVEVGTRVQAGQQLLAIVQDGVWVNANFKETQLHDLYPGQQATVRIDAFPGRTFSGKVDSFAPASGAQFALLPPDNATGNFTKIVQRIPVKVLLDPNDVKAMGGRLAPGMSAFVEVDLRQGAPAGTVR</sequence>
<keyword evidence="11" id="KW-1185">Reference proteome</keyword>
<evidence type="ECO:0000256" key="6">
    <source>
        <dbReference type="SAM" id="MobiDB-lite"/>
    </source>
</evidence>
<dbReference type="Pfam" id="PF25954">
    <property type="entry name" value="Beta-barrel_RND_2"/>
    <property type="match status" value="1"/>
</dbReference>
<dbReference type="GO" id="GO:0055085">
    <property type="term" value="P:transmembrane transport"/>
    <property type="evidence" value="ECO:0007669"/>
    <property type="project" value="InterPro"/>
</dbReference>
<evidence type="ECO:0000256" key="2">
    <source>
        <dbReference type="ARBA" id="ARBA00022692"/>
    </source>
</evidence>
<evidence type="ECO:0000259" key="9">
    <source>
        <dbReference type="Pfam" id="PF25954"/>
    </source>
</evidence>
<keyword evidence="5" id="KW-0175">Coiled coil</keyword>
<evidence type="ECO:0000256" key="3">
    <source>
        <dbReference type="ARBA" id="ARBA00022989"/>
    </source>
</evidence>
<feature type="domain" description="Multidrug resistance protein MdtA-like barrel-sandwich hybrid" evidence="8">
    <location>
        <begin position="70"/>
        <end position="267"/>
    </location>
</feature>
<evidence type="ECO:0000256" key="5">
    <source>
        <dbReference type="SAM" id="Coils"/>
    </source>
</evidence>
<feature type="domain" description="CusB-like beta-barrel" evidence="9">
    <location>
        <begin position="271"/>
        <end position="313"/>
    </location>
</feature>
<protein>
    <submittedName>
        <fullName evidence="10">Secretion protein HlyD family protein</fullName>
    </submittedName>
</protein>
<keyword evidence="2 7" id="KW-0812">Transmembrane</keyword>
<dbReference type="InterPro" id="IPR058792">
    <property type="entry name" value="Beta-barrel_RND_2"/>
</dbReference>
<comment type="caution">
    <text evidence="10">The sequence shown here is derived from an EMBL/GenBank/DDBJ whole genome shotgun (WGS) entry which is preliminary data.</text>
</comment>
<evidence type="ECO:0000256" key="1">
    <source>
        <dbReference type="ARBA" id="ARBA00004167"/>
    </source>
</evidence>